<keyword evidence="1" id="KW-0472">Membrane</keyword>
<sequence>MSELENPDDPQDSAKLKAILLTCAALAFAAAPLMTEPFTGFDPEQFPNPTPPLALQPAGYAFSIWGVIYAWLIVSAFYGLIKRDTDPGWDRTRWPLFLSLAVGSAWIGVALLNPLIATVLIFVMLGGAVLAMARAPMADMWLCAAPIGLYAGWLTAASFVAGATTLTGWTGLGPGAASWIGLIGVGALGLAILRLRPPVTYAVALDWALVGVAVSVFTSQPLNLPFAVGVILAFLAIALGFVRGLRPG</sequence>
<keyword evidence="1" id="KW-1133">Transmembrane helix</keyword>
<evidence type="ECO:0008006" key="4">
    <source>
        <dbReference type="Google" id="ProtNLM"/>
    </source>
</evidence>
<feature type="transmembrane region" description="Helical" evidence="1">
    <location>
        <begin position="140"/>
        <end position="164"/>
    </location>
</feature>
<comment type="caution">
    <text evidence="2">The sequence shown here is derived from an EMBL/GenBank/DDBJ whole genome shotgun (WGS) entry which is preliminary data.</text>
</comment>
<proteinExistence type="predicted"/>
<feature type="transmembrane region" description="Helical" evidence="1">
    <location>
        <begin position="59"/>
        <end position="81"/>
    </location>
</feature>
<name>A0A3L9XX08_9RHOB</name>
<dbReference type="Proteomes" id="UP000281343">
    <property type="component" value="Unassembled WGS sequence"/>
</dbReference>
<dbReference type="AlphaFoldDB" id="A0A3L9XX08"/>
<gene>
    <name evidence="2" type="ORF">D9R08_16680</name>
</gene>
<accession>A0A3L9XX08</accession>
<feature type="transmembrane region" description="Helical" evidence="1">
    <location>
        <begin position="224"/>
        <end position="242"/>
    </location>
</feature>
<keyword evidence="3" id="KW-1185">Reference proteome</keyword>
<feature type="transmembrane region" description="Helical" evidence="1">
    <location>
        <begin position="115"/>
        <end position="133"/>
    </location>
</feature>
<reference evidence="2 3" key="1">
    <citation type="submission" date="2018-10" db="EMBL/GenBank/DDBJ databases">
        <authorList>
            <person name="Jung H.S."/>
            <person name="Jeon C.O."/>
        </authorList>
    </citation>
    <scope>NUCLEOTIDE SEQUENCE [LARGE SCALE GENOMIC DNA]</scope>
    <source>
        <strain evidence="2 3">MA-7-27</strain>
    </source>
</reference>
<evidence type="ECO:0000313" key="2">
    <source>
        <dbReference type="EMBL" id="RMA41114.1"/>
    </source>
</evidence>
<evidence type="ECO:0000313" key="3">
    <source>
        <dbReference type="Proteomes" id="UP000281343"/>
    </source>
</evidence>
<protein>
    <recommendedName>
        <fullName evidence="4">Tryptophan-rich sensory protein</fullName>
    </recommendedName>
</protein>
<dbReference type="EMBL" id="RCNT01000009">
    <property type="protein sequence ID" value="RMA41114.1"/>
    <property type="molecule type" value="Genomic_DNA"/>
</dbReference>
<feature type="transmembrane region" description="Helical" evidence="1">
    <location>
        <begin position="93"/>
        <end position="109"/>
    </location>
</feature>
<dbReference type="OrthoDB" id="5189031at2"/>
<evidence type="ECO:0000256" key="1">
    <source>
        <dbReference type="SAM" id="Phobius"/>
    </source>
</evidence>
<feature type="transmembrane region" description="Helical" evidence="1">
    <location>
        <begin position="176"/>
        <end position="193"/>
    </location>
</feature>
<feature type="transmembrane region" description="Helical" evidence="1">
    <location>
        <begin position="200"/>
        <end position="218"/>
    </location>
</feature>
<dbReference type="RefSeq" id="WP_121899195.1">
    <property type="nucleotide sequence ID" value="NZ_RCNT01000009.1"/>
</dbReference>
<keyword evidence="1" id="KW-0812">Transmembrane</keyword>
<organism evidence="2 3">
    <name type="scientific">Rhodophyticola porphyridii</name>
    <dbReference type="NCBI Taxonomy" id="1852017"/>
    <lineage>
        <taxon>Bacteria</taxon>
        <taxon>Pseudomonadati</taxon>
        <taxon>Pseudomonadota</taxon>
        <taxon>Alphaproteobacteria</taxon>
        <taxon>Rhodobacterales</taxon>
        <taxon>Roseobacteraceae</taxon>
        <taxon>Rhodophyticola</taxon>
    </lineage>
</organism>